<sequence>RATIDPTHIALNTHYHNQYMMLKTPILLLDLFIPTSPIAPIHHYLSLPTF</sequence>
<dbReference type="Proteomes" id="UP000246991">
    <property type="component" value="Unassembled WGS sequence"/>
</dbReference>
<reference evidence="1 2" key="1">
    <citation type="submission" date="2018-03" db="EMBL/GenBank/DDBJ databases">
        <title>Genomes of Pezizomycetes fungi and the evolution of truffles.</title>
        <authorList>
            <person name="Murat C."/>
            <person name="Payen T."/>
            <person name="Noel B."/>
            <person name="Kuo A."/>
            <person name="Martin F.M."/>
        </authorList>
    </citation>
    <scope>NUCLEOTIDE SEQUENCE [LARGE SCALE GENOMIC DNA]</scope>
    <source>
        <strain evidence="1">091103-1</strain>
    </source>
</reference>
<gene>
    <name evidence="1" type="ORF">C7212DRAFT_315972</name>
</gene>
<dbReference type="EMBL" id="PYWC01000015">
    <property type="protein sequence ID" value="PWW78491.1"/>
    <property type="molecule type" value="Genomic_DNA"/>
</dbReference>
<proteinExistence type="predicted"/>
<organism evidence="1 2">
    <name type="scientific">Tuber magnatum</name>
    <name type="common">white Piedmont truffle</name>
    <dbReference type="NCBI Taxonomy" id="42249"/>
    <lineage>
        <taxon>Eukaryota</taxon>
        <taxon>Fungi</taxon>
        <taxon>Dikarya</taxon>
        <taxon>Ascomycota</taxon>
        <taxon>Pezizomycotina</taxon>
        <taxon>Pezizomycetes</taxon>
        <taxon>Pezizales</taxon>
        <taxon>Tuberaceae</taxon>
        <taxon>Tuber</taxon>
    </lineage>
</organism>
<dbReference type="AlphaFoldDB" id="A0A317SZ37"/>
<keyword evidence="2" id="KW-1185">Reference proteome</keyword>
<protein>
    <submittedName>
        <fullName evidence="1">Uncharacterized protein</fullName>
    </submittedName>
</protein>
<accession>A0A317SZ37</accession>
<feature type="non-terminal residue" evidence="1">
    <location>
        <position position="1"/>
    </location>
</feature>
<name>A0A317SZ37_9PEZI</name>
<evidence type="ECO:0000313" key="1">
    <source>
        <dbReference type="EMBL" id="PWW78491.1"/>
    </source>
</evidence>
<evidence type="ECO:0000313" key="2">
    <source>
        <dbReference type="Proteomes" id="UP000246991"/>
    </source>
</evidence>
<comment type="caution">
    <text evidence="1">The sequence shown here is derived from an EMBL/GenBank/DDBJ whole genome shotgun (WGS) entry which is preliminary data.</text>
</comment>